<comment type="subunit">
    <text evidence="7 8">Part of the 30S ribosomal subunit. Contacts proteins S5 and S12.</text>
</comment>
<dbReference type="HAMAP" id="MF_01302_B">
    <property type="entry name" value="Ribosomal_uS8_B"/>
    <property type="match status" value="1"/>
</dbReference>
<evidence type="ECO:0000256" key="1">
    <source>
        <dbReference type="ARBA" id="ARBA00006471"/>
    </source>
</evidence>
<name>A0A7C2TGG4_9BACT</name>
<dbReference type="GO" id="GO:0006412">
    <property type="term" value="P:translation"/>
    <property type="evidence" value="ECO:0007669"/>
    <property type="project" value="UniProtKB-UniRule"/>
</dbReference>
<dbReference type="PANTHER" id="PTHR11758">
    <property type="entry name" value="40S RIBOSOMAL PROTEIN S15A"/>
    <property type="match status" value="1"/>
</dbReference>
<evidence type="ECO:0000256" key="6">
    <source>
        <dbReference type="ARBA" id="ARBA00035258"/>
    </source>
</evidence>
<dbReference type="InterPro" id="IPR000630">
    <property type="entry name" value="Ribosomal_uS8"/>
</dbReference>
<dbReference type="FunFam" id="3.30.1490.10:FF:000001">
    <property type="entry name" value="30S ribosomal protein S8"/>
    <property type="match status" value="1"/>
</dbReference>
<keyword evidence="3 8" id="KW-0694">RNA-binding</keyword>
<keyword evidence="5 8" id="KW-0687">Ribonucleoprotein</keyword>
<comment type="function">
    <text evidence="8">One of the primary rRNA binding proteins, it binds directly to 16S rRNA central domain where it helps coordinate assembly of the platform of the 30S subunit.</text>
</comment>
<dbReference type="Pfam" id="PF00410">
    <property type="entry name" value="Ribosomal_S8"/>
    <property type="match status" value="1"/>
</dbReference>
<dbReference type="SUPFAM" id="SSF56047">
    <property type="entry name" value="Ribosomal protein S8"/>
    <property type="match status" value="1"/>
</dbReference>
<evidence type="ECO:0000256" key="7">
    <source>
        <dbReference type="ARBA" id="ARBA00046740"/>
    </source>
</evidence>
<dbReference type="InterPro" id="IPR047863">
    <property type="entry name" value="Ribosomal_uS8_CS"/>
</dbReference>
<reference evidence="10" key="1">
    <citation type="journal article" date="2020" name="mSystems">
        <title>Genome- and Community-Level Interaction Insights into Carbon Utilization and Element Cycling Functions of Hydrothermarchaeota in Hydrothermal Sediment.</title>
        <authorList>
            <person name="Zhou Z."/>
            <person name="Liu Y."/>
            <person name="Xu W."/>
            <person name="Pan J."/>
            <person name="Luo Z.H."/>
            <person name="Li M."/>
        </authorList>
    </citation>
    <scope>NUCLEOTIDE SEQUENCE [LARGE SCALE GENOMIC DNA]</scope>
    <source>
        <strain evidence="10">SpSt-1224</strain>
    </source>
</reference>
<comment type="caution">
    <text evidence="10">The sequence shown here is derived from an EMBL/GenBank/DDBJ whole genome shotgun (WGS) entry which is preliminary data.</text>
</comment>
<dbReference type="GO" id="GO:0003735">
    <property type="term" value="F:structural constituent of ribosome"/>
    <property type="evidence" value="ECO:0007669"/>
    <property type="project" value="InterPro"/>
</dbReference>
<dbReference type="GO" id="GO:1990904">
    <property type="term" value="C:ribonucleoprotein complex"/>
    <property type="evidence" value="ECO:0007669"/>
    <property type="project" value="UniProtKB-KW"/>
</dbReference>
<keyword evidence="2 8" id="KW-0699">rRNA-binding</keyword>
<evidence type="ECO:0000256" key="3">
    <source>
        <dbReference type="ARBA" id="ARBA00022884"/>
    </source>
</evidence>
<dbReference type="NCBIfam" id="NF001109">
    <property type="entry name" value="PRK00136.1"/>
    <property type="match status" value="1"/>
</dbReference>
<evidence type="ECO:0000256" key="4">
    <source>
        <dbReference type="ARBA" id="ARBA00022980"/>
    </source>
</evidence>
<dbReference type="GO" id="GO:0019843">
    <property type="term" value="F:rRNA binding"/>
    <property type="evidence" value="ECO:0007669"/>
    <property type="project" value="UniProtKB-UniRule"/>
</dbReference>
<evidence type="ECO:0000256" key="2">
    <source>
        <dbReference type="ARBA" id="ARBA00022730"/>
    </source>
</evidence>
<dbReference type="EMBL" id="DSDS01000037">
    <property type="protein sequence ID" value="HET97408.1"/>
    <property type="molecule type" value="Genomic_DNA"/>
</dbReference>
<comment type="similarity">
    <text evidence="1 8 9">Belongs to the universal ribosomal protein uS8 family.</text>
</comment>
<evidence type="ECO:0000313" key="10">
    <source>
        <dbReference type="EMBL" id="HET97408.1"/>
    </source>
</evidence>
<proteinExistence type="inferred from homology"/>
<protein>
    <recommendedName>
        <fullName evidence="6 8">Small ribosomal subunit protein uS8</fullName>
    </recommendedName>
</protein>
<organism evidence="10">
    <name type="scientific">Desulfurivibrio alkaliphilus</name>
    <dbReference type="NCBI Taxonomy" id="427923"/>
    <lineage>
        <taxon>Bacteria</taxon>
        <taxon>Pseudomonadati</taxon>
        <taxon>Thermodesulfobacteriota</taxon>
        <taxon>Desulfobulbia</taxon>
        <taxon>Desulfobulbales</taxon>
        <taxon>Desulfobulbaceae</taxon>
        <taxon>Desulfurivibrio</taxon>
    </lineage>
</organism>
<dbReference type="GO" id="GO:0005840">
    <property type="term" value="C:ribosome"/>
    <property type="evidence" value="ECO:0007669"/>
    <property type="project" value="UniProtKB-KW"/>
</dbReference>
<dbReference type="Gene3D" id="3.30.1370.30">
    <property type="match status" value="1"/>
</dbReference>
<dbReference type="GO" id="GO:0005737">
    <property type="term" value="C:cytoplasm"/>
    <property type="evidence" value="ECO:0007669"/>
    <property type="project" value="UniProtKB-ARBA"/>
</dbReference>
<dbReference type="Gene3D" id="3.30.1490.10">
    <property type="match status" value="1"/>
</dbReference>
<evidence type="ECO:0000256" key="5">
    <source>
        <dbReference type="ARBA" id="ARBA00023274"/>
    </source>
</evidence>
<evidence type="ECO:0000256" key="8">
    <source>
        <dbReference type="HAMAP-Rule" id="MF_01302"/>
    </source>
</evidence>
<dbReference type="InterPro" id="IPR035987">
    <property type="entry name" value="Ribosomal_uS8_sf"/>
</dbReference>
<dbReference type="FunFam" id="3.30.1370.30:FF:000002">
    <property type="entry name" value="30S ribosomal protein S8"/>
    <property type="match status" value="1"/>
</dbReference>
<dbReference type="PROSITE" id="PS00053">
    <property type="entry name" value="RIBOSOMAL_S8"/>
    <property type="match status" value="1"/>
</dbReference>
<sequence length="132" mass="14816">MAMSDPLADMLTRIRNAAMVGHESVDVPMSKVKYGLASILKQEGFIGDYQIIEDNKQGIIKIQLRYDERNQQVISGIRRRSKPGCRVYVKYDQIPKVMSGLGVAILSTSKGIMSDRQAREQQVGGELLCEVW</sequence>
<keyword evidence="4 8" id="KW-0689">Ribosomal protein</keyword>
<accession>A0A7C2TGG4</accession>
<dbReference type="Proteomes" id="UP000885986">
    <property type="component" value="Unassembled WGS sequence"/>
</dbReference>
<dbReference type="AlphaFoldDB" id="A0A7C2TGG4"/>
<gene>
    <name evidence="8" type="primary">rpsH</name>
    <name evidence="10" type="ORF">ENN98_01630</name>
</gene>
<evidence type="ECO:0000256" key="9">
    <source>
        <dbReference type="RuleBase" id="RU003660"/>
    </source>
</evidence>